<gene>
    <name evidence="6" type="ORF">O4213_15760</name>
</gene>
<keyword evidence="7" id="KW-1185">Reference proteome</keyword>
<dbReference type="InterPro" id="IPR050612">
    <property type="entry name" value="Prok_Mopterin_Oxidored"/>
</dbReference>
<evidence type="ECO:0000313" key="6">
    <source>
        <dbReference type="EMBL" id="MCZ4551448.1"/>
    </source>
</evidence>
<reference evidence="6" key="1">
    <citation type="submission" date="2022-12" db="EMBL/GenBank/DDBJ databases">
        <authorList>
            <person name="Krivoruchko A.V."/>
            <person name="Elkin A."/>
        </authorList>
    </citation>
    <scope>NUCLEOTIDE SEQUENCE</scope>
    <source>
        <strain evidence="6">IEGM 1388</strain>
    </source>
</reference>
<organism evidence="6 7">
    <name type="scientific">Gordonia rubripertincta</name>
    <name type="common">Rhodococcus corallinus</name>
    <dbReference type="NCBI Taxonomy" id="36822"/>
    <lineage>
        <taxon>Bacteria</taxon>
        <taxon>Bacillati</taxon>
        <taxon>Actinomycetota</taxon>
        <taxon>Actinomycetes</taxon>
        <taxon>Mycobacteriales</taxon>
        <taxon>Gordoniaceae</taxon>
        <taxon>Gordonia</taxon>
    </lineage>
</organism>
<name>A0ABT4MWQ9_GORRU</name>
<dbReference type="EMBL" id="JAPWIE010000004">
    <property type="protein sequence ID" value="MCZ4551448.1"/>
    <property type="molecule type" value="Genomic_DNA"/>
</dbReference>
<dbReference type="Gene3D" id="2.20.25.90">
    <property type="entry name" value="ADC-like domains"/>
    <property type="match status" value="1"/>
</dbReference>
<dbReference type="Pfam" id="PF04879">
    <property type="entry name" value="Molybdop_Fe4S4"/>
    <property type="match status" value="1"/>
</dbReference>
<comment type="caution">
    <text evidence="6">The sequence shown here is derived from an EMBL/GenBank/DDBJ whole genome shotgun (WGS) entry which is preliminary data.</text>
</comment>
<dbReference type="Gene3D" id="3.40.50.740">
    <property type="match status" value="1"/>
</dbReference>
<evidence type="ECO:0000256" key="4">
    <source>
        <dbReference type="ARBA" id="ARBA00023014"/>
    </source>
</evidence>
<dbReference type="RefSeq" id="WP_301572282.1">
    <property type="nucleotide sequence ID" value="NZ_JAPWIE010000004.1"/>
</dbReference>
<dbReference type="PANTHER" id="PTHR43742">
    <property type="entry name" value="TRIMETHYLAMINE-N-OXIDE REDUCTASE"/>
    <property type="match status" value="1"/>
</dbReference>
<dbReference type="InterPro" id="IPR006963">
    <property type="entry name" value="Mopterin_OxRdtase_4Fe-4S_dom"/>
</dbReference>
<dbReference type="CDD" id="cd02775">
    <property type="entry name" value="MopB_CT"/>
    <property type="match status" value="1"/>
</dbReference>
<comment type="similarity">
    <text evidence="1">Belongs to the prokaryotic molybdopterin-containing oxidoreductase family.</text>
</comment>
<dbReference type="PROSITE" id="PS51669">
    <property type="entry name" value="4FE4S_MOW_BIS_MGD"/>
    <property type="match status" value="1"/>
</dbReference>
<sequence>MAVEASYCRLCQASCGVMVDVADNRVGTILGDPDNLLSEGYSCPKGRRVGDLMNGPERLTAAMRRLGSQHTPIPVDEAVSEIGDKITRIIADHGADSVAMFMGTQHHFATLTDPFARAWFKATGSRKLFSTMTIDQSAKWVATKRIGEYLGGRQSFSSSDVWLLAGTNPLVSLNGGNGDGPIMHNPYAALRAARRRGLTLIVIDPRKTETSNRADLHLRPRPGTDAVVFAGLLNVILGEDLHDQAFCASYVDGIEQLRTAVAPVTPDFVETVSGIGRDDLIVAARMFAAGPRGMVSTGTGICMGPHSNATEHLATALNVVCGRYLREGEVAGSTGVLGRPVPARAAVALPDRTWESGYHSRSGAGLLYGQLPSGTLCDEILTPGPDRVRALIVSGGNPMLALPDHARVRTAMQQLDLLVTIDSRLSETAELAHYVIAPTMMYERADNSVSMERFFSKPFAMQTKALVPAPAGVIEDWQFFYRLARLQGYELRVAGNQVNMHSEPRPEDLLAMMASKGRVDLADVAASAHGVIAPSDVSLVAPALPDETDNRLDILPHDVALELNTALADSGHSTEFPMSLIVQRMRELMNSLGTAVAGLPKYPRNPAQMNPGDLAALGLRTGSGITITSAHGSIDAVAQADPSIPPGVVAISHGWSGTRDGALGANVNELTTTSEQIQTINSMPMLTSVPVRVSGTGQFTEPVD</sequence>
<dbReference type="SUPFAM" id="SSF50692">
    <property type="entry name" value="ADC-like"/>
    <property type="match status" value="1"/>
</dbReference>
<dbReference type="Gene3D" id="2.40.40.20">
    <property type="match status" value="1"/>
</dbReference>
<evidence type="ECO:0000313" key="7">
    <source>
        <dbReference type="Proteomes" id="UP001067235"/>
    </source>
</evidence>
<dbReference type="Proteomes" id="UP001067235">
    <property type="component" value="Unassembled WGS sequence"/>
</dbReference>
<dbReference type="Pfam" id="PF01568">
    <property type="entry name" value="Molydop_binding"/>
    <property type="match status" value="1"/>
</dbReference>
<feature type="domain" description="4Fe-4S Mo/W bis-MGD-type" evidence="5">
    <location>
        <begin position="1"/>
        <end position="57"/>
    </location>
</feature>
<keyword evidence="2" id="KW-0479">Metal-binding</keyword>
<evidence type="ECO:0000256" key="2">
    <source>
        <dbReference type="ARBA" id="ARBA00022723"/>
    </source>
</evidence>
<protein>
    <submittedName>
        <fullName evidence="6">Molybdopterin-dependent oxidoreductase</fullName>
    </submittedName>
</protein>
<evidence type="ECO:0000256" key="1">
    <source>
        <dbReference type="ARBA" id="ARBA00010312"/>
    </source>
</evidence>
<dbReference type="Gene3D" id="3.40.228.10">
    <property type="entry name" value="Dimethylsulfoxide Reductase, domain 2"/>
    <property type="match status" value="1"/>
</dbReference>
<proteinExistence type="inferred from homology"/>
<keyword evidence="4" id="KW-0411">Iron-sulfur</keyword>
<dbReference type="InterPro" id="IPR009010">
    <property type="entry name" value="Asp_de-COase-like_dom_sf"/>
</dbReference>
<dbReference type="Pfam" id="PF00384">
    <property type="entry name" value="Molybdopterin"/>
    <property type="match status" value="1"/>
</dbReference>
<dbReference type="SMART" id="SM00926">
    <property type="entry name" value="Molybdop_Fe4S4"/>
    <property type="match status" value="1"/>
</dbReference>
<accession>A0ABT4MWQ9</accession>
<dbReference type="InterPro" id="IPR006657">
    <property type="entry name" value="MoPterin_dinucl-bd_dom"/>
</dbReference>
<keyword evidence="3" id="KW-0408">Iron</keyword>
<evidence type="ECO:0000259" key="5">
    <source>
        <dbReference type="PROSITE" id="PS51669"/>
    </source>
</evidence>
<dbReference type="InterPro" id="IPR006656">
    <property type="entry name" value="Mopterin_OxRdtase"/>
</dbReference>
<dbReference type="SUPFAM" id="SSF53706">
    <property type="entry name" value="Formate dehydrogenase/DMSO reductase, domains 1-3"/>
    <property type="match status" value="1"/>
</dbReference>
<dbReference type="PANTHER" id="PTHR43742:SF6">
    <property type="entry name" value="OXIDOREDUCTASE YYAE-RELATED"/>
    <property type="match status" value="1"/>
</dbReference>
<evidence type="ECO:0000256" key="3">
    <source>
        <dbReference type="ARBA" id="ARBA00023004"/>
    </source>
</evidence>